<dbReference type="SUPFAM" id="SSF56784">
    <property type="entry name" value="HAD-like"/>
    <property type="match status" value="1"/>
</dbReference>
<name>A0ABY6HZS5_9ARCH</name>
<dbReference type="PANTHER" id="PTHR10466">
    <property type="entry name" value="PHOSPHOMANNOMUTASE"/>
    <property type="match status" value="1"/>
</dbReference>
<dbReference type="InterPro" id="IPR023214">
    <property type="entry name" value="HAD_sf"/>
</dbReference>
<keyword evidence="1" id="KW-0963">Cytoplasm</keyword>
<dbReference type="PANTHER" id="PTHR10466:SF0">
    <property type="entry name" value="PHOSPHOMANNOMUTASE"/>
    <property type="match status" value="1"/>
</dbReference>
<keyword evidence="3" id="KW-0460">Magnesium</keyword>
<dbReference type="EMBL" id="CP104013">
    <property type="protein sequence ID" value="UYP47954.1"/>
    <property type="molecule type" value="Genomic_DNA"/>
</dbReference>
<accession>A0ABY6HZS5</accession>
<gene>
    <name evidence="4" type="ORF">NEF87_004239</name>
</gene>
<evidence type="ECO:0008006" key="6">
    <source>
        <dbReference type="Google" id="ProtNLM"/>
    </source>
</evidence>
<organism evidence="4 5">
    <name type="scientific">Candidatus Lokiarchaeum ossiferum</name>
    <dbReference type="NCBI Taxonomy" id="2951803"/>
    <lineage>
        <taxon>Archaea</taxon>
        <taxon>Promethearchaeati</taxon>
        <taxon>Promethearchaeota</taxon>
        <taxon>Promethearchaeia</taxon>
        <taxon>Promethearchaeales</taxon>
        <taxon>Promethearchaeaceae</taxon>
        <taxon>Candidatus Lokiarchaeum</taxon>
    </lineage>
</organism>
<dbReference type="InterPro" id="IPR036412">
    <property type="entry name" value="HAD-like_sf"/>
</dbReference>
<evidence type="ECO:0000313" key="4">
    <source>
        <dbReference type="EMBL" id="UYP47954.1"/>
    </source>
</evidence>
<dbReference type="Proteomes" id="UP001208689">
    <property type="component" value="Chromosome"/>
</dbReference>
<evidence type="ECO:0000256" key="1">
    <source>
        <dbReference type="ARBA" id="ARBA00022490"/>
    </source>
</evidence>
<reference evidence="4" key="1">
    <citation type="submission" date="2022-09" db="EMBL/GenBank/DDBJ databases">
        <title>Actin cytoskeleton and complex cell architecture in an #Asgard archaeon.</title>
        <authorList>
            <person name="Ponce Toledo R.I."/>
            <person name="Schleper C."/>
            <person name="Rodrigues Oliveira T."/>
            <person name="Wollweber F."/>
            <person name="Xu J."/>
            <person name="Rittmann S."/>
            <person name="Klingl A."/>
            <person name="Pilhofer M."/>
        </authorList>
    </citation>
    <scope>NUCLEOTIDE SEQUENCE</scope>
    <source>
        <strain evidence="4">B-35</strain>
    </source>
</reference>
<dbReference type="Gene3D" id="3.30.1240.20">
    <property type="match status" value="1"/>
</dbReference>
<keyword evidence="5" id="KW-1185">Reference proteome</keyword>
<keyword evidence="2" id="KW-0479">Metal-binding</keyword>
<proteinExistence type="predicted"/>
<evidence type="ECO:0000256" key="3">
    <source>
        <dbReference type="ARBA" id="ARBA00022842"/>
    </source>
</evidence>
<dbReference type="InterPro" id="IPR043169">
    <property type="entry name" value="PMM_cap"/>
</dbReference>
<dbReference type="Pfam" id="PF03332">
    <property type="entry name" value="PMM"/>
    <property type="match status" value="1"/>
</dbReference>
<evidence type="ECO:0000256" key="2">
    <source>
        <dbReference type="ARBA" id="ARBA00022723"/>
    </source>
</evidence>
<dbReference type="Gene3D" id="3.40.50.1000">
    <property type="entry name" value="HAD superfamily/HAD-like"/>
    <property type="match status" value="1"/>
</dbReference>
<dbReference type="InterPro" id="IPR005002">
    <property type="entry name" value="PMM"/>
</dbReference>
<protein>
    <recommendedName>
        <fullName evidence="6">Phosphomannomutase</fullName>
    </recommendedName>
</protein>
<sequence length="230" mass="26401">MNYVFDIDGTLTPSRLKIDPVFETFFLDWIKDKNVYLVTGSDYPKSVEQVGQKICESVNACYNTAGNIQYVKGKEVYRNEWHAPPELIDLLSKFLKESEYPIRAGNHMEHRVGMLNFSIVGRNCTQKQRLDYNKYDNEKGERENFCKIIMEKFPSIEATVGGQISIDIYEKGKNKAQIIKLIQGPIHFFGDKTQKGGNDYAIASQLLSPPHKVSQVENWQETQKLLVNIV</sequence>
<evidence type="ECO:0000313" key="5">
    <source>
        <dbReference type="Proteomes" id="UP001208689"/>
    </source>
</evidence>